<dbReference type="InterPro" id="IPR043129">
    <property type="entry name" value="ATPase_NBD"/>
</dbReference>
<name>A0A7W7C733_9PSEU</name>
<dbReference type="Proteomes" id="UP000533598">
    <property type="component" value="Unassembled WGS sequence"/>
</dbReference>
<evidence type="ECO:0000313" key="2">
    <source>
        <dbReference type="EMBL" id="MBB4675747.1"/>
    </source>
</evidence>
<proteinExistence type="inferred from homology"/>
<dbReference type="SUPFAM" id="SSF53067">
    <property type="entry name" value="Actin-like ATPase domain"/>
    <property type="match status" value="1"/>
</dbReference>
<organism evidence="2 3">
    <name type="scientific">Crossiella cryophila</name>
    <dbReference type="NCBI Taxonomy" id="43355"/>
    <lineage>
        <taxon>Bacteria</taxon>
        <taxon>Bacillati</taxon>
        <taxon>Actinomycetota</taxon>
        <taxon>Actinomycetes</taxon>
        <taxon>Pseudonocardiales</taxon>
        <taxon>Pseudonocardiaceae</taxon>
        <taxon>Crossiella</taxon>
    </lineage>
</organism>
<dbReference type="SUPFAM" id="SSF46785">
    <property type="entry name" value="Winged helix' DNA-binding domain"/>
    <property type="match status" value="1"/>
</dbReference>
<dbReference type="Gene3D" id="3.30.420.40">
    <property type="match status" value="2"/>
</dbReference>
<dbReference type="EMBL" id="JACHMH010000001">
    <property type="protein sequence ID" value="MBB4675747.1"/>
    <property type="molecule type" value="Genomic_DNA"/>
</dbReference>
<sequence>MHYNSPQPTPAGALVFTTVLTRGPLSRVEIGELTGLSSATVTKATRPFLDNGYLVEEPAEDPSGRGRPRSPLAIRADREFFLGVKVTAAELIAVVTDLRAGVRATTRRPLPECTPEAVVPAIATLVEELLTEPGRRARVRTLGVAVSGDIDRATGVVRSSPFLGWTQVDLAAQLHAATGLSVLVENDVKALTAAERWFGSGLGASSFALVTLGTGVGCGLVVNGALVAGAHGVAGELGHVPVVPDGPRCPCGRTGCVEAVAAERAIVARASEVAGTPLTLAEAVAKARSGNEPLREVFAQAGHAIGLGLAALANLVGPERIVVSGEGLAAYDLIGENLRQTFTAHAFGAASRCTLELRPLSFEDWARGAAVVGIEALLSPT</sequence>
<dbReference type="InterPro" id="IPR036390">
    <property type="entry name" value="WH_DNA-bd_sf"/>
</dbReference>
<dbReference type="PANTHER" id="PTHR18964:SF149">
    <property type="entry name" value="BIFUNCTIONAL UDP-N-ACETYLGLUCOSAMINE 2-EPIMERASE_N-ACETYLMANNOSAMINE KINASE"/>
    <property type="match status" value="1"/>
</dbReference>
<dbReference type="AlphaFoldDB" id="A0A7W7C733"/>
<dbReference type="InterPro" id="IPR049874">
    <property type="entry name" value="ROK_cs"/>
</dbReference>
<comment type="similarity">
    <text evidence="1">Belongs to the ROK (NagC/XylR) family.</text>
</comment>
<evidence type="ECO:0000313" key="3">
    <source>
        <dbReference type="Proteomes" id="UP000533598"/>
    </source>
</evidence>
<dbReference type="Pfam" id="PF00480">
    <property type="entry name" value="ROK"/>
    <property type="match status" value="1"/>
</dbReference>
<dbReference type="PROSITE" id="PS01125">
    <property type="entry name" value="ROK"/>
    <property type="match status" value="1"/>
</dbReference>
<keyword evidence="2" id="KW-0418">Kinase</keyword>
<dbReference type="InterPro" id="IPR036388">
    <property type="entry name" value="WH-like_DNA-bd_sf"/>
</dbReference>
<keyword evidence="3" id="KW-1185">Reference proteome</keyword>
<protein>
    <submittedName>
        <fullName evidence="2">Putative NBD/HSP70 family sugar kinase</fullName>
    </submittedName>
</protein>
<gene>
    <name evidence="2" type="ORF">HNR67_001865</name>
</gene>
<dbReference type="InterPro" id="IPR000600">
    <property type="entry name" value="ROK"/>
</dbReference>
<dbReference type="CDD" id="cd24073">
    <property type="entry name" value="ASKHA_ATPase_ROK_CYANR"/>
    <property type="match status" value="1"/>
</dbReference>
<reference evidence="2 3" key="1">
    <citation type="submission" date="2020-08" db="EMBL/GenBank/DDBJ databases">
        <title>Sequencing the genomes of 1000 actinobacteria strains.</title>
        <authorList>
            <person name="Klenk H.-P."/>
        </authorList>
    </citation>
    <scope>NUCLEOTIDE SEQUENCE [LARGE SCALE GENOMIC DNA]</scope>
    <source>
        <strain evidence="2 3">DSM 44230</strain>
    </source>
</reference>
<keyword evidence="2" id="KW-0808">Transferase</keyword>
<evidence type="ECO:0000256" key="1">
    <source>
        <dbReference type="ARBA" id="ARBA00006479"/>
    </source>
</evidence>
<comment type="caution">
    <text evidence="2">The sequence shown here is derived from an EMBL/GenBank/DDBJ whole genome shotgun (WGS) entry which is preliminary data.</text>
</comment>
<dbReference type="RefSeq" id="WP_185001673.1">
    <property type="nucleotide sequence ID" value="NZ_BAAAUI010000092.1"/>
</dbReference>
<dbReference type="GO" id="GO:0016301">
    <property type="term" value="F:kinase activity"/>
    <property type="evidence" value="ECO:0007669"/>
    <property type="project" value="UniProtKB-KW"/>
</dbReference>
<accession>A0A7W7C733</accession>
<dbReference type="Gene3D" id="1.10.10.10">
    <property type="entry name" value="Winged helix-like DNA-binding domain superfamily/Winged helix DNA-binding domain"/>
    <property type="match status" value="1"/>
</dbReference>
<dbReference type="PANTHER" id="PTHR18964">
    <property type="entry name" value="ROK (REPRESSOR, ORF, KINASE) FAMILY"/>
    <property type="match status" value="1"/>
</dbReference>